<proteinExistence type="predicted"/>
<organism evidence="2 3">
    <name type="scientific">Ensete ventricosum</name>
    <name type="common">Abyssinian banana</name>
    <name type="synonym">Musa ensete</name>
    <dbReference type="NCBI Taxonomy" id="4639"/>
    <lineage>
        <taxon>Eukaryota</taxon>
        <taxon>Viridiplantae</taxon>
        <taxon>Streptophyta</taxon>
        <taxon>Embryophyta</taxon>
        <taxon>Tracheophyta</taxon>
        <taxon>Spermatophyta</taxon>
        <taxon>Magnoliopsida</taxon>
        <taxon>Liliopsida</taxon>
        <taxon>Zingiberales</taxon>
        <taxon>Musaceae</taxon>
        <taxon>Ensete</taxon>
    </lineage>
</organism>
<sequence length="223" mass="22979">MISSNRGVVLAGHDANVGASSAESGENRAAFDHPHLRCMTGMKLDDEGGAAGKLGKGRSLCWEEAPRVAAGREVLATGSRAKSGRLVQINNQGRGALSRGGRRRSYSASTGEGVAAGGKSTSVNAQKRLLNSSRIPKQRLGVAAGGKSTSESLKKPSGSAEQQSLERKGCGPHATHAYATKNAAVAHTASLGGSAERSDSLLAAKIRQSRGGRRGLGCRRSHQ</sequence>
<dbReference type="EMBL" id="AMZH03020508">
    <property type="protein sequence ID" value="RRT39102.1"/>
    <property type="molecule type" value="Genomic_DNA"/>
</dbReference>
<dbReference type="Proteomes" id="UP000287651">
    <property type="component" value="Unassembled WGS sequence"/>
</dbReference>
<feature type="compositionally biased region" description="Polar residues" evidence="1">
    <location>
        <begin position="119"/>
        <end position="135"/>
    </location>
</feature>
<evidence type="ECO:0000313" key="3">
    <source>
        <dbReference type="Proteomes" id="UP000287651"/>
    </source>
</evidence>
<comment type="caution">
    <text evidence="2">The sequence shown here is derived from an EMBL/GenBank/DDBJ whole genome shotgun (WGS) entry which is preliminary data.</text>
</comment>
<dbReference type="AlphaFoldDB" id="A0A426XI21"/>
<name>A0A426XI21_ENSVE</name>
<feature type="region of interest" description="Disordered" evidence="1">
    <location>
        <begin position="92"/>
        <end position="175"/>
    </location>
</feature>
<accession>A0A426XI21</accession>
<evidence type="ECO:0000313" key="2">
    <source>
        <dbReference type="EMBL" id="RRT39102.1"/>
    </source>
</evidence>
<protein>
    <submittedName>
        <fullName evidence="2">Uncharacterized protein</fullName>
    </submittedName>
</protein>
<gene>
    <name evidence="2" type="ORF">B296_00037140</name>
</gene>
<evidence type="ECO:0000256" key="1">
    <source>
        <dbReference type="SAM" id="MobiDB-lite"/>
    </source>
</evidence>
<reference evidence="2 3" key="1">
    <citation type="journal article" date="2014" name="Agronomy (Basel)">
        <title>A Draft Genome Sequence for Ensete ventricosum, the Drought-Tolerant Tree Against Hunger.</title>
        <authorList>
            <person name="Harrison J."/>
            <person name="Moore K.A."/>
            <person name="Paszkiewicz K."/>
            <person name="Jones T."/>
            <person name="Grant M."/>
            <person name="Ambacheew D."/>
            <person name="Muzemil S."/>
            <person name="Studholme D.J."/>
        </authorList>
    </citation>
    <scope>NUCLEOTIDE SEQUENCE [LARGE SCALE GENOMIC DNA]</scope>
</reference>